<feature type="domain" description="TfoX N-terminal" evidence="1">
    <location>
        <begin position="14"/>
        <end position="107"/>
    </location>
</feature>
<organism evidence="2 3">
    <name type="scientific">Hyphomonas adhaerens MHS-3</name>
    <dbReference type="NCBI Taxonomy" id="1280949"/>
    <lineage>
        <taxon>Bacteria</taxon>
        <taxon>Pseudomonadati</taxon>
        <taxon>Pseudomonadota</taxon>
        <taxon>Alphaproteobacteria</taxon>
        <taxon>Hyphomonadales</taxon>
        <taxon>Hyphomonadaceae</taxon>
        <taxon>Hyphomonas</taxon>
    </lineage>
</organism>
<sequence length="117" mass="12931">MAKPPEPFHEFVMELFMPMGPVSVRRMFGGAGVFKDGLMFALLSDDVIYLKTDAALRADLEAEGSEPFIWTRQSDGKQTDMGYLSLPPDAMDEADLASEWGRKAFAVALAAKAKKRK</sequence>
<name>A0A069E1H8_9PROT</name>
<dbReference type="InterPro" id="IPR047525">
    <property type="entry name" value="TfoX-like"/>
</dbReference>
<keyword evidence="3" id="KW-1185">Reference proteome</keyword>
<dbReference type="Pfam" id="PF04993">
    <property type="entry name" value="TfoX_N"/>
    <property type="match status" value="1"/>
</dbReference>
<dbReference type="SUPFAM" id="SSF159894">
    <property type="entry name" value="YgaC/TfoX-N like"/>
    <property type="match status" value="1"/>
</dbReference>
<dbReference type="PANTHER" id="PTHR36121">
    <property type="entry name" value="PROTEIN SXY"/>
    <property type="match status" value="1"/>
</dbReference>
<comment type="caution">
    <text evidence="2">The sequence shown here is derived from an EMBL/GenBank/DDBJ whole genome shotgun (WGS) entry which is preliminary data.</text>
</comment>
<dbReference type="PANTHER" id="PTHR36121:SF1">
    <property type="entry name" value="PROTEIN SXY"/>
    <property type="match status" value="1"/>
</dbReference>
<dbReference type="Proteomes" id="UP000027446">
    <property type="component" value="Unassembled WGS sequence"/>
</dbReference>
<accession>A0A069E1H8</accession>
<evidence type="ECO:0000313" key="3">
    <source>
        <dbReference type="Proteomes" id="UP000027446"/>
    </source>
</evidence>
<dbReference type="PATRIC" id="fig|1280949.3.peg.3275"/>
<dbReference type="OrthoDB" id="1524907at2"/>
<evidence type="ECO:0000259" key="1">
    <source>
        <dbReference type="Pfam" id="PF04993"/>
    </source>
</evidence>
<dbReference type="RefSeq" id="WP_035573511.1">
    <property type="nucleotide sequence ID" value="NZ_ARYH01000003.1"/>
</dbReference>
<dbReference type="STRING" id="1280949.HAD_16127"/>
<proteinExistence type="predicted"/>
<protein>
    <submittedName>
        <fullName evidence="2">TfoX domain-containing protein</fullName>
    </submittedName>
</protein>
<dbReference type="Gene3D" id="3.30.1460.30">
    <property type="entry name" value="YgaC/TfoX-N like chaperone"/>
    <property type="match status" value="1"/>
</dbReference>
<dbReference type="AlphaFoldDB" id="A0A069E1H8"/>
<dbReference type="InterPro" id="IPR007076">
    <property type="entry name" value="TfoX_N"/>
</dbReference>
<dbReference type="EMBL" id="ARYH01000003">
    <property type="protein sequence ID" value="KCZ83231.1"/>
    <property type="molecule type" value="Genomic_DNA"/>
</dbReference>
<evidence type="ECO:0000313" key="2">
    <source>
        <dbReference type="EMBL" id="KCZ83231.1"/>
    </source>
</evidence>
<reference evidence="2 3" key="1">
    <citation type="journal article" date="2014" name="Antonie Van Leeuwenhoek">
        <title>Hyphomonas beringensis sp. nov. and Hyphomonas chukchiensis sp. nov., isolated from surface seawater of the Bering Sea and Chukchi Sea.</title>
        <authorList>
            <person name="Li C."/>
            <person name="Lai Q."/>
            <person name="Li G."/>
            <person name="Dong C."/>
            <person name="Wang J."/>
            <person name="Liao Y."/>
            <person name="Shao Z."/>
        </authorList>
    </citation>
    <scope>NUCLEOTIDE SEQUENCE [LARGE SCALE GENOMIC DNA]</scope>
    <source>
        <strain evidence="2 3">MHS-3</strain>
    </source>
</reference>
<gene>
    <name evidence="2" type="ORF">HAD_16127</name>
</gene>
<dbReference type="eggNOG" id="COG3070">
    <property type="taxonomic scope" value="Bacteria"/>
</dbReference>